<keyword evidence="1" id="KW-0534">Nitrate assimilation</keyword>
<gene>
    <name evidence="2" type="ordered locus">Pcal_1909</name>
</gene>
<dbReference type="eggNOG" id="arCOG01504">
    <property type="taxonomic scope" value="Archaea"/>
</dbReference>
<dbReference type="OrthoDB" id="23542at2157"/>
<dbReference type="KEGG" id="pcl:Pcal_1909"/>
<dbReference type="PANTHER" id="PTHR43680:SF2">
    <property type="entry name" value="NITRATE REDUCTASE MOLYBDENUM COFACTOR ASSEMBLY CHAPERONE NARJ"/>
    <property type="match status" value="1"/>
</dbReference>
<dbReference type="Pfam" id="PF02613">
    <property type="entry name" value="Nitrate_red_del"/>
    <property type="match status" value="1"/>
</dbReference>
<evidence type="ECO:0000256" key="1">
    <source>
        <dbReference type="ARBA" id="ARBA00023063"/>
    </source>
</evidence>
<dbReference type="Proteomes" id="UP000001431">
    <property type="component" value="Chromosome"/>
</dbReference>
<dbReference type="STRING" id="410359.Pcal_1909"/>
<name>A3MXF8_PYRCJ</name>
<dbReference type="AlphaFoldDB" id="A3MXF8"/>
<keyword evidence="3" id="KW-1185">Reference proteome</keyword>
<dbReference type="PANTHER" id="PTHR43680">
    <property type="entry name" value="NITRATE REDUCTASE MOLYBDENUM COFACTOR ASSEMBLY CHAPERONE"/>
    <property type="match status" value="1"/>
</dbReference>
<dbReference type="SUPFAM" id="SSF89155">
    <property type="entry name" value="TorD-like"/>
    <property type="match status" value="1"/>
</dbReference>
<dbReference type="InterPro" id="IPR020945">
    <property type="entry name" value="DMSO/NO3_reduct_chaperone"/>
</dbReference>
<sequence>MDPVQAIYITIARALDQPEKALEARRDVEELAHALGLEEVAQFFKEAEGIDVEDHRISLFELAPKCPPYAGYYALGEDSRERGWYMHQILTYYRAFGFDMDVRRELPDYLPAMLEFLAVSRNVDDLGRKLMRKDFYRRFIKPWLDKFVQCLEKQKSPYRHLAHALVKLLKEDFETTETT</sequence>
<dbReference type="GeneID" id="4908250"/>
<dbReference type="RefSeq" id="WP_011850583.1">
    <property type="nucleotide sequence ID" value="NC_009073.1"/>
</dbReference>
<evidence type="ECO:0000313" key="2">
    <source>
        <dbReference type="EMBL" id="ABO09325.1"/>
    </source>
</evidence>
<dbReference type="GO" id="GO:0051131">
    <property type="term" value="P:chaperone-mediated protein complex assembly"/>
    <property type="evidence" value="ECO:0007669"/>
    <property type="project" value="InterPro"/>
</dbReference>
<dbReference type="GO" id="GO:0042128">
    <property type="term" value="P:nitrate assimilation"/>
    <property type="evidence" value="ECO:0007669"/>
    <property type="project" value="UniProtKB-KW"/>
</dbReference>
<dbReference type="NCBIfam" id="TIGR00684">
    <property type="entry name" value="narJ"/>
    <property type="match status" value="1"/>
</dbReference>
<protein>
    <submittedName>
        <fullName evidence="2">Respiratory nitrate reductase chaperone NarJ</fullName>
    </submittedName>
</protein>
<dbReference type="GO" id="GO:0051082">
    <property type="term" value="F:unfolded protein binding"/>
    <property type="evidence" value="ECO:0007669"/>
    <property type="project" value="InterPro"/>
</dbReference>
<reference evidence="2" key="1">
    <citation type="submission" date="2007-02" db="EMBL/GenBank/DDBJ databases">
        <title>Complete sequence of Pyrobaculum calidifontis JCM 11548.</title>
        <authorList>
            <consortium name="US DOE Joint Genome Institute"/>
            <person name="Copeland A."/>
            <person name="Lucas S."/>
            <person name="Lapidus A."/>
            <person name="Barry K."/>
            <person name="Glavina del Rio T."/>
            <person name="Dalin E."/>
            <person name="Tice H."/>
            <person name="Pitluck S."/>
            <person name="Chain P."/>
            <person name="Malfatti S."/>
            <person name="Shin M."/>
            <person name="Vergez L."/>
            <person name="Schmutz J."/>
            <person name="Larimer F."/>
            <person name="Land M."/>
            <person name="Hauser L."/>
            <person name="Kyrpides N."/>
            <person name="Mikhailova N."/>
            <person name="Cozen A.E."/>
            <person name="Fitz-Gibbon S.T."/>
            <person name="House C.H."/>
            <person name="Saltikov C."/>
            <person name="Lowe T.M."/>
            <person name="Richardson P."/>
        </authorList>
    </citation>
    <scope>NUCLEOTIDE SEQUENCE [LARGE SCALE GENOMIC DNA]</scope>
    <source>
        <strain evidence="2">JCM 11548</strain>
    </source>
</reference>
<accession>A3MXF8</accession>
<evidence type="ECO:0000313" key="3">
    <source>
        <dbReference type="Proteomes" id="UP000001431"/>
    </source>
</evidence>
<dbReference type="EMBL" id="CP000561">
    <property type="protein sequence ID" value="ABO09325.1"/>
    <property type="molecule type" value="Genomic_DNA"/>
</dbReference>
<dbReference type="InterPro" id="IPR003765">
    <property type="entry name" value="NO3_reductase_chaperone_NarJ"/>
</dbReference>
<dbReference type="GO" id="GO:0016530">
    <property type="term" value="F:metallochaperone activity"/>
    <property type="evidence" value="ECO:0007669"/>
    <property type="project" value="TreeGrafter"/>
</dbReference>
<dbReference type="InterPro" id="IPR036411">
    <property type="entry name" value="TorD-like_sf"/>
</dbReference>
<organism evidence="2 3">
    <name type="scientific">Pyrobaculum calidifontis (strain DSM 21063 / JCM 11548 / VA1)</name>
    <dbReference type="NCBI Taxonomy" id="410359"/>
    <lineage>
        <taxon>Archaea</taxon>
        <taxon>Thermoproteota</taxon>
        <taxon>Thermoprotei</taxon>
        <taxon>Thermoproteales</taxon>
        <taxon>Thermoproteaceae</taxon>
        <taxon>Pyrobaculum</taxon>
    </lineage>
</organism>
<dbReference type="Gene3D" id="1.10.3480.10">
    <property type="entry name" value="TorD-like"/>
    <property type="match status" value="1"/>
</dbReference>
<proteinExistence type="predicted"/>
<dbReference type="HOGENOM" id="CLU_1529287_0_0_2"/>